<feature type="region of interest" description="Disordered" evidence="1">
    <location>
        <begin position="1"/>
        <end position="35"/>
    </location>
</feature>
<accession>A0A2Z6NZR4</accession>
<protein>
    <submittedName>
        <fullName evidence="2">Uncharacterized protein</fullName>
    </submittedName>
</protein>
<sequence>MQHKMLLDASSGGSIKNQTNEENEYNNNDDQSAKKASMIHIDKITSYKLEIEMLKKKIAGKSLLESN</sequence>
<gene>
    <name evidence="2" type="ORF">TSUD_162380</name>
</gene>
<evidence type="ECO:0000256" key="1">
    <source>
        <dbReference type="SAM" id="MobiDB-lite"/>
    </source>
</evidence>
<dbReference type="AlphaFoldDB" id="A0A2Z6NZR4"/>
<evidence type="ECO:0000313" key="2">
    <source>
        <dbReference type="EMBL" id="GAU35667.1"/>
    </source>
</evidence>
<dbReference type="Proteomes" id="UP000242715">
    <property type="component" value="Unassembled WGS sequence"/>
</dbReference>
<name>A0A2Z6NZR4_TRISU</name>
<proteinExistence type="predicted"/>
<keyword evidence="3" id="KW-1185">Reference proteome</keyword>
<organism evidence="2 3">
    <name type="scientific">Trifolium subterraneum</name>
    <name type="common">Subterranean clover</name>
    <dbReference type="NCBI Taxonomy" id="3900"/>
    <lineage>
        <taxon>Eukaryota</taxon>
        <taxon>Viridiplantae</taxon>
        <taxon>Streptophyta</taxon>
        <taxon>Embryophyta</taxon>
        <taxon>Tracheophyta</taxon>
        <taxon>Spermatophyta</taxon>
        <taxon>Magnoliopsida</taxon>
        <taxon>eudicotyledons</taxon>
        <taxon>Gunneridae</taxon>
        <taxon>Pentapetalae</taxon>
        <taxon>rosids</taxon>
        <taxon>fabids</taxon>
        <taxon>Fabales</taxon>
        <taxon>Fabaceae</taxon>
        <taxon>Papilionoideae</taxon>
        <taxon>50 kb inversion clade</taxon>
        <taxon>NPAAA clade</taxon>
        <taxon>Hologalegina</taxon>
        <taxon>IRL clade</taxon>
        <taxon>Trifolieae</taxon>
        <taxon>Trifolium</taxon>
    </lineage>
</organism>
<evidence type="ECO:0000313" key="3">
    <source>
        <dbReference type="Proteomes" id="UP000242715"/>
    </source>
</evidence>
<dbReference type="EMBL" id="DF973600">
    <property type="protein sequence ID" value="GAU35667.1"/>
    <property type="molecule type" value="Genomic_DNA"/>
</dbReference>
<reference evidence="3" key="1">
    <citation type="journal article" date="2017" name="Front. Plant Sci.">
        <title>Climate Clever Clovers: New Paradigm to Reduce the Environmental Footprint of Ruminants by Breeding Low Methanogenic Forages Utilizing Haplotype Variation.</title>
        <authorList>
            <person name="Kaur P."/>
            <person name="Appels R."/>
            <person name="Bayer P.E."/>
            <person name="Keeble-Gagnere G."/>
            <person name="Wang J."/>
            <person name="Hirakawa H."/>
            <person name="Shirasawa K."/>
            <person name="Vercoe P."/>
            <person name="Stefanova K."/>
            <person name="Durmic Z."/>
            <person name="Nichols P."/>
            <person name="Revell C."/>
            <person name="Isobe S.N."/>
            <person name="Edwards D."/>
            <person name="Erskine W."/>
        </authorList>
    </citation>
    <scope>NUCLEOTIDE SEQUENCE [LARGE SCALE GENOMIC DNA]</scope>
    <source>
        <strain evidence="3">cv. Daliak</strain>
    </source>
</reference>